<gene>
    <name evidence="1" type="ORF">C3B61_14660</name>
</gene>
<organism evidence="1 2">
    <name type="scientific">Cryobacterium zongtaii</name>
    <dbReference type="NCBI Taxonomy" id="1259217"/>
    <lineage>
        <taxon>Bacteria</taxon>
        <taxon>Bacillati</taxon>
        <taxon>Actinomycetota</taxon>
        <taxon>Actinomycetes</taxon>
        <taxon>Micrococcales</taxon>
        <taxon>Microbacteriaceae</taxon>
        <taxon>Cryobacterium</taxon>
    </lineage>
</organism>
<dbReference type="RefSeq" id="WP_103461344.1">
    <property type="nucleotide sequence ID" value="NZ_PPXD01000023.1"/>
</dbReference>
<evidence type="ECO:0000313" key="2">
    <source>
        <dbReference type="Proteomes" id="UP000237340"/>
    </source>
</evidence>
<evidence type="ECO:0000313" key="1">
    <source>
        <dbReference type="EMBL" id="POH63435.1"/>
    </source>
</evidence>
<proteinExistence type="predicted"/>
<dbReference type="AlphaFoldDB" id="A0A2S3ZC23"/>
<dbReference type="Proteomes" id="UP000237340">
    <property type="component" value="Unassembled WGS sequence"/>
</dbReference>
<accession>A0A2S3ZC23</accession>
<comment type="caution">
    <text evidence="1">The sequence shown here is derived from an EMBL/GenBank/DDBJ whole genome shotgun (WGS) entry which is preliminary data.</text>
</comment>
<protein>
    <recommendedName>
        <fullName evidence="3">Glycosyltransferase</fullName>
    </recommendedName>
</protein>
<name>A0A2S3ZC23_9MICO</name>
<reference evidence="1 2" key="1">
    <citation type="submission" date="2018-01" db="EMBL/GenBank/DDBJ databases">
        <title>Cryobacterium sp. nov., from glaciers in China.</title>
        <authorList>
            <person name="Liu Q."/>
            <person name="Xin Y.-H."/>
        </authorList>
    </citation>
    <scope>NUCLEOTIDE SEQUENCE [LARGE SCALE GENOMIC DNA]</scope>
    <source>
        <strain evidence="1 2">TMN-42</strain>
    </source>
</reference>
<dbReference type="PANTHER" id="PTHR12526:SF600">
    <property type="entry name" value="GLYCOSYL TRANSFERASE GROUP 1"/>
    <property type="match status" value="1"/>
</dbReference>
<keyword evidence="2" id="KW-1185">Reference proteome</keyword>
<dbReference type="Pfam" id="PF13692">
    <property type="entry name" value="Glyco_trans_1_4"/>
    <property type="match status" value="1"/>
</dbReference>
<dbReference type="Gene3D" id="3.40.50.2000">
    <property type="entry name" value="Glycogen Phosphorylase B"/>
    <property type="match status" value="1"/>
</dbReference>
<dbReference type="GO" id="GO:0016757">
    <property type="term" value="F:glycosyltransferase activity"/>
    <property type="evidence" value="ECO:0007669"/>
    <property type="project" value="TreeGrafter"/>
</dbReference>
<sequence length="399" mass="43179">MTLPYLVYIAGAEWDAVPGTDRRLTAALARRIPVLWVDPPVAVQRTLRRNYRWPLPQLVSEGPNIVRLRSVTVPFASKRAMLSIAGALGAWAVRWAVRKLNADVTAVVVATPRARFPRRVRGSRLLYLTDDWVAGAALLDLPQSGISRILRRNVSRADVVAAVTPELAATVSGLAVDRPVEVLPNGCEPVVSDGRRQPDRGDPEAAAALVGQLNERLDFDVLEAVLATGVPILVVGPRTERDPQITVRLDAFLAAETVTWLGEVPFAELPGHLVGAAVGLTPYRITSFNRASFPLKTLEYLANGLPVVSTDLPAVQWLNTDLINVGTDPRHFAEHVQRIVSDPARGAEAETDRRRRIEFAASHSWDVRAGRLLDLVVPAGSSGVPATPRSRPAASGALT</sequence>
<evidence type="ECO:0008006" key="3">
    <source>
        <dbReference type="Google" id="ProtNLM"/>
    </source>
</evidence>
<dbReference type="SUPFAM" id="SSF53756">
    <property type="entry name" value="UDP-Glycosyltransferase/glycogen phosphorylase"/>
    <property type="match status" value="1"/>
</dbReference>
<dbReference type="PANTHER" id="PTHR12526">
    <property type="entry name" value="GLYCOSYLTRANSFERASE"/>
    <property type="match status" value="1"/>
</dbReference>
<dbReference type="EMBL" id="PPXD01000023">
    <property type="protein sequence ID" value="POH63435.1"/>
    <property type="molecule type" value="Genomic_DNA"/>
</dbReference>